<dbReference type="Gene3D" id="3.40.50.720">
    <property type="entry name" value="NAD(P)-binding Rossmann-like Domain"/>
    <property type="match status" value="1"/>
</dbReference>
<dbReference type="SMART" id="SM00450">
    <property type="entry name" value="RHOD"/>
    <property type="match status" value="1"/>
</dbReference>
<feature type="domain" description="Rhodanese" evidence="5">
    <location>
        <begin position="301"/>
        <end position="394"/>
    </location>
</feature>
<evidence type="ECO:0000256" key="2">
    <source>
        <dbReference type="ARBA" id="ARBA00022741"/>
    </source>
</evidence>
<dbReference type="SUPFAM" id="SSF69572">
    <property type="entry name" value="Activating enzymes of the ubiquitin-like proteins"/>
    <property type="match status" value="1"/>
</dbReference>
<keyword evidence="2" id="KW-0547">Nucleotide-binding</keyword>
<dbReference type="CDD" id="cd00757">
    <property type="entry name" value="ThiF_MoeB_HesA_family"/>
    <property type="match status" value="1"/>
</dbReference>
<dbReference type="NCBIfam" id="NF004281">
    <property type="entry name" value="PRK05690.1"/>
    <property type="match status" value="1"/>
</dbReference>
<dbReference type="FunFam" id="3.40.50.720:FF:000033">
    <property type="entry name" value="Adenylyltransferase and sulfurtransferase MOCS3"/>
    <property type="match status" value="1"/>
</dbReference>
<evidence type="ECO:0000256" key="1">
    <source>
        <dbReference type="ARBA" id="ARBA00022679"/>
    </source>
</evidence>
<protein>
    <submittedName>
        <fullName evidence="6">Molybdopterin-synthase adenylyltransferase MoeB</fullName>
    </submittedName>
</protein>
<dbReference type="GO" id="GO:0004792">
    <property type="term" value="F:thiosulfate-cyanide sulfurtransferase activity"/>
    <property type="evidence" value="ECO:0007669"/>
    <property type="project" value="TreeGrafter"/>
</dbReference>
<keyword evidence="3" id="KW-0067">ATP-binding</keyword>
<reference evidence="6 7" key="2">
    <citation type="submission" date="2018-12" db="EMBL/GenBank/DDBJ databases">
        <title>Nakamurella antarcticus sp. nov., isolated from Antarctica South Shetland Islands soil.</title>
        <authorList>
            <person name="Peng F."/>
        </authorList>
    </citation>
    <scope>NUCLEOTIDE SEQUENCE [LARGE SCALE GENOMIC DNA]</scope>
    <source>
        <strain evidence="6 7">S14-144</strain>
    </source>
</reference>
<evidence type="ECO:0000256" key="3">
    <source>
        <dbReference type="ARBA" id="ARBA00022840"/>
    </source>
</evidence>
<keyword evidence="1 6" id="KW-0808">Transferase</keyword>
<dbReference type="GO" id="GO:0016779">
    <property type="term" value="F:nucleotidyltransferase activity"/>
    <property type="evidence" value="ECO:0007669"/>
    <property type="project" value="UniProtKB-KW"/>
</dbReference>
<dbReference type="InterPro" id="IPR035985">
    <property type="entry name" value="Ubiquitin-activating_enz"/>
</dbReference>
<dbReference type="GO" id="GO:0005829">
    <property type="term" value="C:cytosol"/>
    <property type="evidence" value="ECO:0007669"/>
    <property type="project" value="TreeGrafter"/>
</dbReference>
<accession>A0A3G8ZQI5</accession>
<dbReference type="GO" id="GO:0008641">
    <property type="term" value="F:ubiquitin-like modifier activating enzyme activity"/>
    <property type="evidence" value="ECO:0007669"/>
    <property type="project" value="InterPro"/>
</dbReference>
<dbReference type="PANTHER" id="PTHR10953">
    <property type="entry name" value="UBIQUITIN-ACTIVATING ENZYME E1"/>
    <property type="match status" value="1"/>
</dbReference>
<keyword evidence="4" id="KW-0472">Membrane</keyword>
<dbReference type="InterPro" id="IPR036873">
    <property type="entry name" value="Rhodanese-like_dom_sf"/>
</dbReference>
<dbReference type="Pfam" id="PF00581">
    <property type="entry name" value="Rhodanese"/>
    <property type="match status" value="1"/>
</dbReference>
<gene>
    <name evidence="6" type="primary">moeB</name>
    <name evidence="6" type="ORF">EH165_08300</name>
</gene>
<dbReference type="InterPro" id="IPR045886">
    <property type="entry name" value="ThiF/MoeB/HesA"/>
</dbReference>
<dbReference type="GO" id="GO:0008146">
    <property type="term" value="F:sulfotransferase activity"/>
    <property type="evidence" value="ECO:0007669"/>
    <property type="project" value="TreeGrafter"/>
</dbReference>
<keyword evidence="7" id="KW-1185">Reference proteome</keyword>
<sequence>MSQPAAAEVLPPLVNPGADLTREEIQRYSRHLLLPEIGRTGQRRLKNSKVAVMGAGGLGAPVMLYLAAAGVGTIGIVDFDIVEESNLQRQVIHTVSDVGRLKTTSAAESIGAINPLVTVVEHRLRLDATNALQVLGDYDLVVDGTDNFATRYLVNDACVILGLPYVWGSIFRFEGQVSVFWANHGPQYRDVFPHPPPPGSVPSCAEGGVLGVLCGSIGSTMATEAIKMICGIGRPLLGRLLVYDALEMSHRLIHVRPDPQGEPVSHLADYEELCEIDPEATTMACPDSQVAAQVLRLLLDSQQPPWLIDVRESAEFDIVALPGAVLVPLGEITSGREMPRLRDLAASRDLVVYCKSGARSASAVQVLQEAGLCNVTHLKGGILEWISLLDQSLPTY</sequence>
<dbReference type="Gene3D" id="3.40.250.10">
    <property type="entry name" value="Rhodanese-like domain"/>
    <property type="match status" value="1"/>
</dbReference>
<dbReference type="PROSITE" id="PS50206">
    <property type="entry name" value="RHODANESE_3"/>
    <property type="match status" value="1"/>
</dbReference>
<reference evidence="6 7" key="1">
    <citation type="submission" date="2018-11" db="EMBL/GenBank/DDBJ databases">
        <authorList>
            <person name="Da X."/>
        </authorList>
    </citation>
    <scope>NUCLEOTIDE SEQUENCE [LARGE SCALE GENOMIC DNA]</scope>
    <source>
        <strain evidence="6 7">S14-144</strain>
    </source>
</reference>
<keyword evidence="4" id="KW-1133">Transmembrane helix</keyword>
<dbReference type="Pfam" id="PF00899">
    <property type="entry name" value="ThiF"/>
    <property type="match status" value="1"/>
</dbReference>
<dbReference type="EMBL" id="CP034170">
    <property type="protein sequence ID" value="AZI59499.1"/>
    <property type="molecule type" value="Genomic_DNA"/>
</dbReference>
<dbReference type="AlphaFoldDB" id="A0A3G8ZQI5"/>
<dbReference type="Proteomes" id="UP000268084">
    <property type="component" value="Chromosome"/>
</dbReference>
<keyword evidence="4" id="KW-0812">Transmembrane</keyword>
<dbReference type="PANTHER" id="PTHR10953:SF102">
    <property type="entry name" value="ADENYLYLTRANSFERASE AND SULFURTRANSFERASE MOCS3"/>
    <property type="match status" value="1"/>
</dbReference>
<name>A0A3G8ZQI5_9ACTN</name>
<feature type="transmembrane region" description="Helical" evidence="4">
    <location>
        <begin position="50"/>
        <end position="77"/>
    </location>
</feature>
<keyword evidence="6" id="KW-0548">Nucleotidyltransferase</keyword>
<evidence type="ECO:0000313" key="7">
    <source>
        <dbReference type="Proteomes" id="UP000268084"/>
    </source>
</evidence>
<evidence type="ECO:0000313" key="6">
    <source>
        <dbReference type="EMBL" id="AZI59499.1"/>
    </source>
</evidence>
<dbReference type="InterPro" id="IPR001763">
    <property type="entry name" value="Rhodanese-like_dom"/>
</dbReference>
<organism evidence="6 7">
    <name type="scientific">Nakamurella antarctica</name>
    <dbReference type="NCBI Taxonomy" id="1902245"/>
    <lineage>
        <taxon>Bacteria</taxon>
        <taxon>Bacillati</taxon>
        <taxon>Actinomycetota</taxon>
        <taxon>Actinomycetes</taxon>
        <taxon>Nakamurellales</taxon>
        <taxon>Nakamurellaceae</taxon>
        <taxon>Nakamurella</taxon>
    </lineage>
</organism>
<dbReference type="OrthoDB" id="9804286at2"/>
<dbReference type="GO" id="GO:0005524">
    <property type="term" value="F:ATP binding"/>
    <property type="evidence" value="ECO:0007669"/>
    <property type="project" value="UniProtKB-KW"/>
</dbReference>
<proteinExistence type="predicted"/>
<evidence type="ECO:0000259" key="5">
    <source>
        <dbReference type="PROSITE" id="PS50206"/>
    </source>
</evidence>
<dbReference type="KEGG" id="nak:EH165_08300"/>
<dbReference type="CDD" id="cd00158">
    <property type="entry name" value="RHOD"/>
    <property type="match status" value="1"/>
</dbReference>
<dbReference type="InterPro" id="IPR000594">
    <property type="entry name" value="ThiF_NAD_FAD-bd"/>
</dbReference>
<evidence type="ECO:0000256" key="4">
    <source>
        <dbReference type="SAM" id="Phobius"/>
    </source>
</evidence>